<name>A0A0B2QE44_GLYSO</name>
<proteinExistence type="predicted"/>
<dbReference type="EMBL" id="KN659804">
    <property type="protein sequence ID" value="KHN18279.1"/>
    <property type="molecule type" value="Genomic_DNA"/>
</dbReference>
<protein>
    <submittedName>
        <fullName evidence="2">Uncharacterized protein</fullName>
    </submittedName>
</protein>
<accession>A0A0B2QE44</accession>
<dbReference type="AlphaFoldDB" id="A0A0B2QE44"/>
<evidence type="ECO:0000313" key="2">
    <source>
        <dbReference type="EMBL" id="KHN18279.1"/>
    </source>
</evidence>
<feature type="compositionally biased region" description="Low complexity" evidence="1">
    <location>
        <begin position="1"/>
        <end position="13"/>
    </location>
</feature>
<feature type="region of interest" description="Disordered" evidence="1">
    <location>
        <begin position="1"/>
        <end position="23"/>
    </location>
</feature>
<dbReference type="Proteomes" id="UP000053555">
    <property type="component" value="Unassembled WGS sequence"/>
</dbReference>
<evidence type="ECO:0000256" key="1">
    <source>
        <dbReference type="SAM" id="MobiDB-lite"/>
    </source>
</evidence>
<sequence>MPKTTTTPITTKSSPPPPNIKLESAPRIVPRFEEFRKVVKARATAMLTEGNDGEENAWCITDGNKVEGEFDDTGGSRNDSVATEVVGEIVAKEVVPGVEGKVP</sequence>
<organism evidence="2">
    <name type="scientific">Glycine soja</name>
    <name type="common">Wild soybean</name>
    <dbReference type="NCBI Taxonomy" id="3848"/>
    <lineage>
        <taxon>Eukaryota</taxon>
        <taxon>Viridiplantae</taxon>
        <taxon>Streptophyta</taxon>
        <taxon>Embryophyta</taxon>
        <taxon>Tracheophyta</taxon>
        <taxon>Spermatophyta</taxon>
        <taxon>Magnoliopsida</taxon>
        <taxon>eudicotyledons</taxon>
        <taxon>Gunneridae</taxon>
        <taxon>Pentapetalae</taxon>
        <taxon>rosids</taxon>
        <taxon>fabids</taxon>
        <taxon>Fabales</taxon>
        <taxon>Fabaceae</taxon>
        <taxon>Papilionoideae</taxon>
        <taxon>50 kb inversion clade</taxon>
        <taxon>NPAAA clade</taxon>
        <taxon>indigoferoid/millettioid clade</taxon>
        <taxon>Phaseoleae</taxon>
        <taxon>Glycine</taxon>
        <taxon>Glycine subgen. Soja</taxon>
    </lineage>
</organism>
<reference evidence="2" key="1">
    <citation type="submission" date="2014-07" db="EMBL/GenBank/DDBJ databases">
        <title>Identification of a novel salt tolerance gene in wild soybean by whole-genome sequencing.</title>
        <authorList>
            <person name="Lam H.-M."/>
            <person name="Qi X."/>
            <person name="Li M.-W."/>
            <person name="Liu X."/>
            <person name="Xie M."/>
            <person name="Ni M."/>
            <person name="Xu X."/>
        </authorList>
    </citation>
    <scope>NUCLEOTIDE SEQUENCE [LARGE SCALE GENOMIC DNA]</scope>
    <source>
        <tissue evidence="2">Root</tissue>
    </source>
</reference>
<gene>
    <name evidence="2" type="ORF">glysoja_035710</name>
</gene>